<proteinExistence type="predicted"/>
<dbReference type="GO" id="GO:0071111">
    <property type="term" value="F:cyclic-guanylate-specific phosphodiesterase activity"/>
    <property type="evidence" value="ECO:0007669"/>
    <property type="project" value="InterPro"/>
</dbReference>
<gene>
    <name evidence="2" type="ORF">HGA05_10390</name>
</gene>
<dbReference type="CDD" id="cd01948">
    <property type="entry name" value="EAL"/>
    <property type="match status" value="1"/>
</dbReference>
<dbReference type="PANTHER" id="PTHR33121">
    <property type="entry name" value="CYCLIC DI-GMP PHOSPHODIESTERASE PDEF"/>
    <property type="match status" value="1"/>
</dbReference>
<dbReference type="EMBL" id="JAAXPC010000005">
    <property type="protein sequence ID" value="NKY01983.1"/>
    <property type="molecule type" value="Genomic_DNA"/>
</dbReference>
<dbReference type="Proteomes" id="UP000563898">
    <property type="component" value="Unassembled WGS sequence"/>
</dbReference>
<dbReference type="PROSITE" id="PS50883">
    <property type="entry name" value="EAL"/>
    <property type="match status" value="1"/>
</dbReference>
<evidence type="ECO:0000313" key="3">
    <source>
        <dbReference type="Proteomes" id="UP000563898"/>
    </source>
</evidence>
<dbReference type="SUPFAM" id="SSF141868">
    <property type="entry name" value="EAL domain-like"/>
    <property type="match status" value="1"/>
</dbReference>
<evidence type="ECO:0000313" key="2">
    <source>
        <dbReference type="EMBL" id="NKY01983.1"/>
    </source>
</evidence>
<accession>A0A846WMG4</accession>
<dbReference type="SMART" id="SM00052">
    <property type="entry name" value="EAL"/>
    <property type="match status" value="1"/>
</dbReference>
<dbReference type="InterPro" id="IPR035919">
    <property type="entry name" value="EAL_sf"/>
</dbReference>
<dbReference type="PANTHER" id="PTHR33121:SF76">
    <property type="entry name" value="SIGNALING PROTEIN"/>
    <property type="match status" value="1"/>
</dbReference>
<comment type="caution">
    <text evidence="2">The sequence shown here is derived from an EMBL/GenBank/DDBJ whole genome shotgun (WGS) entry which is preliminary data.</text>
</comment>
<dbReference type="Gene3D" id="3.20.20.450">
    <property type="entry name" value="EAL domain"/>
    <property type="match status" value="1"/>
</dbReference>
<name>A0A846WMG4_9ACTN</name>
<evidence type="ECO:0000259" key="1">
    <source>
        <dbReference type="PROSITE" id="PS50883"/>
    </source>
</evidence>
<dbReference type="InterPro" id="IPR001633">
    <property type="entry name" value="EAL_dom"/>
</dbReference>
<organism evidence="2 3">
    <name type="scientific">Gordonia polyisoprenivorans</name>
    <dbReference type="NCBI Taxonomy" id="84595"/>
    <lineage>
        <taxon>Bacteria</taxon>
        <taxon>Bacillati</taxon>
        <taxon>Actinomycetota</taxon>
        <taxon>Actinomycetes</taxon>
        <taxon>Mycobacteriales</taxon>
        <taxon>Gordoniaceae</taxon>
        <taxon>Gordonia</taxon>
    </lineage>
</organism>
<dbReference type="AlphaFoldDB" id="A0A846WMG4"/>
<sequence>MHHPAVSEPVDELDAAVTELLDAGRAPRLVYQPIVDIARLRVVGYEALSRFPGPLQASPDRWFAAAVRVDRAIELEAMVVEKALAARVHLPANCFLTINVAPEALVSTPIQKLLQHTDLTRVVVELTEHSAVSDYDVVRRAVAQVRDRGGFIGVDDVGAGYASLYRILAIRPDFVKLDRELITGLHNDEAKAALVEMFGGFTSRMDSWVVAEGIEQRDELHRLVQLGVPLGQGYLLGRPAPEMGSLELDPSTLAPTINPTVTAAPQSTVARLAHPCLTAPLDSPDGTLRTTLSDGSTLPLVILLDSGGRPTQLAQQSDPTTIERRDVLRILDSTDQREALRRAMTRPRPSRFDPLACCDMSGAFLGVVPIERLIEALIVV</sequence>
<reference evidence="2 3" key="1">
    <citation type="submission" date="2020-04" db="EMBL/GenBank/DDBJ databases">
        <title>MicrobeNet Type strains.</title>
        <authorList>
            <person name="Nicholson A.C."/>
        </authorList>
    </citation>
    <scope>NUCLEOTIDE SEQUENCE [LARGE SCALE GENOMIC DNA]</scope>
    <source>
        <strain evidence="2 3">ATCC BAA-14</strain>
    </source>
</reference>
<protein>
    <submittedName>
        <fullName evidence="2">EAL domain-containing protein</fullName>
    </submittedName>
</protein>
<dbReference type="Pfam" id="PF00563">
    <property type="entry name" value="EAL"/>
    <property type="match status" value="1"/>
</dbReference>
<feature type="domain" description="EAL" evidence="1">
    <location>
        <begin position="10"/>
        <end position="253"/>
    </location>
</feature>
<dbReference type="InterPro" id="IPR050706">
    <property type="entry name" value="Cyclic-di-GMP_PDE-like"/>
</dbReference>